<evidence type="ECO:0000313" key="2">
    <source>
        <dbReference type="Proteomes" id="UP000250235"/>
    </source>
</evidence>
<organism evidence="1 2">
    <name type="scientific">Dorcoceras hygrometricum</name>
    <dbReference type="NCBI Taxonomy" id="472368"/>
    <lineage>
        <taxon>Eukaryota</taxon>
        <taxon>Viridiplantae</taxon>
        <taxon>Streptophyta</taxon>
        <taxon>Embryophyta</taxon>
        <taxon>Tracheophyta</taxon>
        <taxon>Spermatophyta</taxon>
        <taxon>Magnoliopsida</taxon>
        <taxon>eudicotyledons</taxon>
        <taxon>Gunneridae</taxon>
        <taxon>Pentapetalae</taxon>
        <taxon>asterids</taxon>
        <taxon>lamiids</taxon>
        <taxon>Lamiales</taxon>
        <taxon>Gesneriaceae</taxon>
        <taxon>Didymocarpoideae</taxon>
        <taxon>Trichosporeae</taxon>
        <taxon>Loxocarpinae</taxon>
        <taxon>Dorcoceras</taxon>
    </lineage>
</organism>
<protein>
    <submittedName>
        <fullName evidence="1">Cyclic nucleotide-gated ion channel 1</fullName>
    </submittedName>
</protein>
<proteinExistence type="predicted"/>
<dbReference type="EMBL" id="KQ997565">
    <property type="protein sequence ID" value="KZV43960.1"/>
    <property type="molecule type" value="Genomic_DNA"/>
</dbReference>
<dbReference type="Proteomes" id="UP000250235">
    <property type="component" value="Unassembled WGS sequence"/>
</dbReference>
<sequence>MYKLPTGCDVTADVITDDQLLRFSTHLLIVMTSFLLLNASSRIYADFITADSRFLFASIQQLISSTSEHYQEMKIVKRDFRRPKRRNLAEKRLRSRAKLVSLARWTVSEGVALMFGGIWIKCEEKSDMKRDLDSDVKRSLFRSQQKPIQKSTKACKTLTIRDTRTTLSVLYRTPFNGKKLLGNNGVGSGSCLPRCSGKQNCPGDDQYNKNNTIRTIHRMFFVDYLAGNSCLAPTGITRTPALHVGRSKSGEAATCTGDGGGEALEEKVGGAFRARVRVV</sequence>
<reference evidence="1 2" key="1">
    <citation type="journal article" date="2015" name="Proc. Natl. Acad. Sci. U.S.A.">
        <title>The resurrection genome of Boea hygrometrica: A blueprint for survival of dehydration.</title>
        <authorList>
            <person name="Xiao L."/>
            <person name="Yang G."/>
            <person name="Zhang L."/>
            <person name="Yang X."/>
            <person name="Zhao S."/>
            <person name="Ji Z."/>
            <person name="Zhou Q."/>
            <person name="Hu M."/>
            <person name="Wang Y."/>
            <person name="Chen M."/>
            <person name="Xu Y."/>
            <person name="Jin H."/>
            <person name="Xiao X."/>
            <person name="Hu G."/>
            <person name="Bao F."/>
            <person name="Hu Y."/>
            <person name="Wan P."/>
            <person name="Li L."/>
            <person name="Deng X."/>
            <person name="Kuang T."/>
            <person name="Xiang C."/>
            <person name="Zhu J.K."/>
            <person name="Oliver M.J."/>
            <person name="He Y."/>
        </authorList>
    </citation>
    <scope>NUCLEOTIDE SEQUENCE [LARGE SCALE GENOMIC DNA]</scope>
    <source>
        <strain evidence="2">cv. XS01</strain>
    </source>
</reference>
<gene>
    <name evidence="1" type="ORF">F511_34045</name>
</gene>
<evidence type="ECO:0000313" key="1">
    <source>
        <dbReference type="EMBL" id="KZV43960.1"/>
    </source>
</evidence>
<keyword evidence="2" id="KW-1185">Reference proteome</keyword>
<accession>A0A2Z7CAA4</accession>
<dbReference type="AlphaFoldDB" id="A0A2Z7CAA4"/>
<name>A0A2Z7CAA4_9LAMI</name>